<evidence type="ECO:0000256" key="1">
    <source>
        <dbReference type="ARBA" id="ARBA00004123"/>
    </source>
</evidence>
<evidence type="ECO:0000256" key="5">
    <source>
        <dbReference type="ARBA" id="ARBA00023242"/>
    </source>
</evidence>
<organism evidence="8 9">
    <name type="scientific">Salvia divinorum</name>
    <name type="common">Maria pastora</name>
    <name type="synonym">Diviner's sage</name>
    <dbReference type="NCBI Taxonomy" id="28513"/>
    <lineage>
        <taxon>Eukaryota</taxon>
        <taxon>Viridiplantae</taxon>
        <taxon>Streptophyta</taxon>
        <taxon>Embryophyta</taxon>
        <taxon>Tracheophyta</taxon>
        <taxon>Spermatophyta</taxon>
        <taxon>Magnoliopsida</taxon>
        <taxon>eudicotyledons</taxon>
        <taxon>Gunneridae</taxon>
        <taxon>Pentapetalae</taxon>
        <taxon>asterids</taxon>
        <taxon>lamiids</taxon>
        <taxon>Lamiales</taxon>
        <taxon>Lamiaceae</taxon>
        <taxon>Nepetoideae</taxon>
        <taxon>Mentheae</taxon>
        <taxon>Salviinae</taxon>
        <taxon>Salvia</taxon>
        <taxon>Salvia subgen. Calosphace</taxon>
    </lineage>
</organism>
<name>A0ABD1IBD6_SALDI</name>
<dbReference type="EMBL" id="JBEAFC010000002">
    <property type="protein sequence ID" value="KAL1566035.1"/>
    <property type="molecule type" value="Genomic_DNA"/>
</dbReference>
<dbReference type="Gene3D" id="3.30.160.60">
    <property type="entry name" value="Classic Zinc Finger"/>
    <property type="match status" value="1"/>
</dbReference>
<evidence type="ECO:0000256" key="3">
    <source>
        <dbReference type="ARBA" id="ARBA00022771"/>
    </source>
</evidence>
<keyword evidence="4" id="KW-0862">Zinc</keyword>
<evidence type="ECO:0000313" key="8">
    <source>
        <dbReference type="EMBL" id="KAL1566035.1"/>
    </source>
</evidence>
<dbReference type="InterPro" id="IPR036236">
    <property type="entry name" value="Znf_C2H2_sf"/>
</dbReference>
<keyword evidence="2" id="KW-0479">Metal-binding</keyword>
<keyword evidence="5" id="KW-0539">Nucleus</keyword>
<sequence>MEGKRQQKYEQGEWLELRLGRRMFRCKLCDREFVTSQALGGHQNAHKRERSMYTHCVAASFLALHQPGAGERPWPGREELDLELKL</sequence>
<proteinExistence type="predicted"/>
<feature type="domain" description="C2H2-type" evidence="7">
    <location>
        <begin position="24"/>
        <end position="51"/>
    </location>
</feature>
<dbReference type="Proteomes" id="UP001567538">
    <property type="component" value="Unassembled WGS sequence"/>
</dbReference>
<dbReference type="Pfam" id="PF13912">
    <property type="entry name" value="zf-C2H2_6"/>
    <property type="match status" value="1"/>
</dbReference>
<gene>
    <name evidence="8" type="ORF">AAHA92_01688</name>
</gene>
<dbReference type="PANTHER" id="PTHR47287:SF15">
    <property type="entry name" value="ZINC FINGER PROTEIN 3-LIKE"/>
    <property type="match status" value="1"/>
</dbReference>
<keyword evidence="3 6" id="KW-0863">Zinc-finger</keyword>
<comment type="subcellular location">
    <subcellularLocation>
        <location evidence="1">Nucleus</location>
    </subcellularLocation>
</comment>
<evidence type="ECO:0000256" key="6">
    <source>
        <dbReference type="PROSITE-ProRule" id="PRU00042"/>
    </source>
</evidence>
<dbReference type="SUPFAM" id="SSF57667">
    <property type="entry name" value="beta-beta-alpha zinc fingers"/>
    <property type="match status" value="1"/>
</dbReference>
<accession>A0ABD1IBD6</accession>
<dbReference type="InterPro" id="IPR013087">
    <property type="entry name" value="Znf_C2H2_type"/>
</dbReference>
<reference evidence="8 9" key="1">
    <citation type="submission" date="2024-06" db="EMBL/GenBank/DDBJ databases">
        <title>A chromosome level genome sequence of Diviner's sage (Salvia divinorum).</title>
        <authorList>
            <person name="Ford S.A."/>
            <person name="Ro D.-K."/>
            <person name="Ness R.W."/>
            <person name="Phillips M.A."/>
        </authorList>
    </citation>
    <scope>NUCLEOTIDE SEQUENCE [LARGE SCALE GENOMIC DNA]</scope>
    <source>
        <strain evidence="8">SAF-2024a</strain>
        <tissue evidence="8">Leaf</tissue>
    </source>
</reference>
<evidence type="ECO:0000313" key="9">
    <source>
        <dbReference type="Proteomes" id="UP001567538"/>
    </source>
</evidence>
<keyword evidence="9" id="KW-1185">Reference proteome</keyword>
<dbReference type="GO" id="GO:0008270">
    <property type="term" value="F:zinc ion binding"/>
    <property type="evidence" value="ECO:0007669"/>
    <property type="project" value="UniProtKB-KW"/>
</dbReference>
<dbReference type="PROSITE" id="PS50157">
    <property type="entry name" value="ZINC_FINGER_C2H2_2"/>
    <property type="match status" value="1"/>
</dbReference>
<protein>
    <recommendedName>
        <fullName evidence="7">C2H2-type domain-containing protein</fullName>
    </recommendedName>
</protein>
<dbReference type="AlphaFoldDB" id="A0ABD1IBD6"/>
<evidence type="ECO:0000256" key="2">
    <source>
        <dbReference type="ARBA" id="ARBA00022723"/>
    </source>
</evidence>
<evidence type="ECO:0000256" key="4">
    <source>
        <dbReference type="ARBA" id="ARBA00022833"/>
    </source>
</evidence>
<evidence type="ECO:0000259" key="7">
    <source>
        <dbReference type="PROSITE" id="PS50157"/>
    </source>
</evidence>
<dbReference type="PROSITE" id="PS00028">
    <property type="entry name" value="ZINC_FINGER_C2H2_1"/>
    <property type="match status" value="1"/>
</dbReference>
<comment type="caution">
    <text evidence="8">The sequence shown here is derived from an EMBL/GenBank/DDBJ whole genome shotgun (WGS) entry which is preliminary data.</text>
</comment>
<dbReference type="PANTHER" id="PTHR47287">
    <property type="entry name" value="C2H2 AND C2HC ZINC FINGERS SUPERFAMILY PROTEIN"/>
    <property type="match status" value="1"/>
</dbReference>
<dbReference type="GO" id="GO:0005634">
    <property type="term" value="C:nucleus"/>
    <property type="evidence" value="ECO:0007669"/>
    <property type="project" value="UniProtKB-SubCell"/>
</dbReference>
<dbReference type="InterPro" id="IPR044246">
    <property type="entry name" value="ZFP3-like"/>
</dbReference>